<comment type="caution">
    <text evidence="7">The sequence shown here is derived from an EMBL/GenBank/DDBJ whole genome shotgun (WGS) entry which is preliminary data.</text>
</comment>
<reference evidence="7" key="1">
    <citation type="submission" date="2020-11" db="EMBL/GenBank/DDBJ databases">
        <authorList>
            <consortium name="DOE Joint Genome Institute"/>
            <person name="Ahrendt S."/>
            <person name="Riley R."/>
            <person name="Andreopoulos W."/>
            <person name="Labutti K."/>
            <person name="Pangilinan J."/>
            <person name="Ruiz-Duenas F.J."/>
            <person name="Barrasa J.M."/>
            <person name="Sanchez-Garcia M."/>
            <person name="Camarero S."/>
            <person name="Miyauchi S."/>
            <person name="Serrano A."/>
            <person name="Linde D."/>
            <person name="Babiker R."/>
            <person name="Drula E."/>
            <person name="Ayuso-Fernandez I."/>
            <person name="Pacheco R."/>
            <person name="Padilla G."/>
            <person name="Ferreira P."/>
            <person name="Barriuso J."/>
            <person name="Kellner H."/>
            <person name="Castanera R."/>
            <person name="Alfaro M."/>
            <person name="Ramirez L."/>
            <person name="Pisabarro A.G."/>
            <person name="Kuo A."/>
            <person name="Tritt A."/>
            <person name="Lipzen A."/>
            <person name="He G."/>
            <person name="Yan M."/>
            <person name="Ng V."/>
            <person name="Cullen D."/>
            <person name="Martin F."/>
            <person name="Rosso M.-N."/>
            <person name="Henrissat B."/>
            <person name="Hibbett D."/>
            <person name="Martinez A.T."/>
            <person name="Grigoriev I.V."/>
        </authorList>
    </citation>
    <scope>NUCLEOTIDE SEQUENCE</scope>
    <source>
        <strain evidence="7">CBS 506.95</strain>
    </source>
</reference>
<keyword evidence="5" id="KW-0067">ATP-binding</keyword>
<keyword evidence="4 7" id="KW-0418">Kinase</keyword>
<dbReference type="Proteomes" id="UP000807306">
    <property type="component" value="Unassembled WGS sequence"/>
</dbReference>
<keyword evidence="1" id="KW-0723">Serine/threonine-protein kinase</keyword>
<gene>
    <name evidence="7" type="ORF">CPB83DRAFT_745670</name>
</gene>
<evidence type="ECO:0000256" key="1">
    <source>
        <dbReference type="ARBA" id="ARBA00022527"/>
    </source>
</evidence>
<evidence type="ECO:0000313" key="7">
    <source>
        <dbReference type="EMBL" id="KAF9527073.1"/>
    </source>
</evidence>
<keyword evidence="3" id="KW-0547">Nucleotide-binding</keyword>
<name>A0A9P6JNR3_9AGAR</name>
<evidence type="ECO:0000256" key="3">
    <source>
        <dbReference type="ARBA" id="ARBA00022741"/>
    </source>
</evidence>
<keyword evidence="8" id="KW-1185">Reference proteome</keyword>
<dbReference type="Gene3D" id="3.30.200.20">
    <property type="entry name" value="Phosphorylase Kinase, domain 1"/>
    <property type="match status" value="1"/>
</dbReference>
<dbReference type="OrthoDB" id="347657at2759"/>
<dbReference type="InterPro" id="IPR000719">
    <property type="entry name" value="Prot_kinase_dom"/>
</dbReference>
<protein>
    <submittedName>
        <fullName evidence="7">Kinase-like domain-containing protein</fullName>
    </submittedName>
</protein>
<proteinExistence type="predicted"/>
<feature type="domain" description="Protein kinase" evidence="6">
    <location>
        <begin position="1"/>
        <end position="155"/>
    </location>
</feature>
<evidence type="ECO:0000256" key="5">
    <source>
        <dbReference type="ARBA" id="ARBA00022840"/>
    </source>
</evidence>
<dbReference type="Gene3D" id="1.10.510.10">
    <property type="entry name" value="Transferase(Phosphotransferase) domain 1"/>
    <property type="match status" value="1"/>
</dbReference>
<dbReference type="GO" id="GO:0005524">
    <property type="term" value="F:ATP binding"/>
    <property type="evidence" value="ECO:0007669"/>
    <property type="project" value="UniProtKB-KW"/>
</dbReference>
<evidence type="ECO:0000256" key="2">
    <source>
        <dbReference type="ARBA" id="ARBA00022679"/>
    </source>
</evidence>
<dbReference type="SUPFAM" id="SSF56112">
    <property type="entry name" value="Protein kinase-like (PK-like)"/>
    <property type="match status" value="1"/>
</dbReference>
<dbReference type="InterPro" id="IPR011009">
    <property type="entry name" value="Kinase-like_dom_sf"/>
</dbReference>
<dbReference type="SMART" id="SM00220">
    <property type="entry name" value="S_TKc"/>
    <property type="match status" value="1"/>
</dbReference>
<feature type="non-terminal residue" evidence="7">
    <location>
        <position position="155"/>
    </location>
</feature>
<evidence type="ECO:0000259" key="6">
    <source>
        <dbReference type="PROSITE" id="PS50011"/>
    </source>
</evidence>
<evidence type="ECO:0000313" key="8">
    <source>
        <dbReference type="Proteomes" id="UP000807306"/>
    </source>
</evidence>
<accession>A0A9P6JNR3</accession>
<dbReference type="PANTHER" id="PTHR24351">
    <property type="entry name" value="RIBOSOMAL PROTEIN S6 KINASE"/>
    <property type="match status" value="1"/>
</dbReference>
<organism evidence="7 8">
    <name type="scientific">Crepidotus variabilis</name>
    <dbReference type="NCBI Taxonomy" id="179855"/>
    <lineage>
        <taxon>Eukaryota</taxon>
        <taxon>Fungi</taxon>
        <taxon>Dikarya</taxon>
        <taxon>Basidiomycota</taxon>
        <taxon>Agaricomycotina</taxon>
        <taxon>Agaricomycetes</taxon>
        <taxon>Agaricomycetidae</taxon>
        <taxon>Agaricales</taxon>
        <taxon>Agaricineae</taxon>
        <taxon>Crepidotaceae</taxon>
        <taxon>Crepidotus</taxon>
    </lineage>
</organism>
<keyword evidence="2" id="KW-0808">Transferase</keyword>
<dbReference type="AlphaFoldDB" id="A0A9P6JNR3"/>
<dbReference type="PROSITE" id="PS50011">
    <property type="entry name" value="PROTEIN_KINASE_DOM"/>
    <property type="match status" value="1"/>
</dbReference>
<dbReference type="GO" id="GO:0004674">
    <property type="term" value="F:protein serine/threonine kinase activity"/>
    <property type="evidence" value="ECO:0007669"/>
    <property type="project" value="UniProtKB-KW"/>
</dbReference>
<feature type="non-terminal residue" evidence="7">
    <location>
        <position position="1"/>
    </location>
</feature>
<dbReference type="Pfam" id="PF00069">
    <property type="entry name" value="Pkinase"/>
    <property type="match status" value="1"/>
</dbReference>
<sequence>ERAIFETIAELPIQFVAQAQWIFQEAELFYVVNENYPRGNLLEYMKQYGPLGSIRTSFYASELVVALSSLHSAGIVHRALNPSTIMFDAQGHLVLSDFTHAELTSSTVLPPTIAHSWIQNSHMPPQYLAPELILGWAHDTAVDCWSFGIILCFML</sequence>
<evidence type="ECO:0000256" key="4">
    <source>
        <dbReference type="ARBA" id="ARBA00022777"/>
    </source>
</evidence>
<dbReference type="EMBL" id="MU157864">
    <property type="protein sequence ID" value="KAF9527073.1"/>
    <property type="molecule type" value="Genomic_DNA"/>
</dbReference>